<dbReference type="InterPro" id="IPR011006">
    <property type="entry name" value="CheY-like_superfamily"/>
</dbReference>
<proteinExistence type="predicted"/>
<dbReference type="AlphaFoldDB" id="A0A1F4UNH3"/>
<keyword evidence="3" id="KW-0238">DNA-binding</keyword>
<feature type="domain" description="Response regulatory" evidence="6">
    <location>
        <begin position="10"/>
        <end position="126"/>
    </location>
</feature>
<name>A0A1F4UNH3_UNCKA</name>
<keyword evidence="5" id="KW-0597">Phosphoprotein</keyword>
<evidence type="ECO:0000256" key="3">
    <source>
        <dbReference type="ARBA" id="ARBA00023125"/>
    </source>
</evidence>
<dbReference type="PANTHER" id="PTHR48111:SF22">
    <property type="entry name" value="REGULATOR OF RPOS"/>
    <property type="match status" value="1"/>
</dbReference>
<evidence type="ECO:0000256" key="2">
    <source>
        <dbReference type="ARBA" id="ARBA00023015"/>
    </source>
</evidence>
<dbReference type="SUPFAM" id="SSF52172">
    <property type="entry name" value="CheY-like"/>
    <property type="match status" value="1"/>
</dbReference>
<dbReference type="Proteomes" id="UP000178615">
    <property type="component" value="Unassembled WGS sequence"/>
</dbReference>
<dbReference type="PROSITE" id="PS50110">
    <property type="entry name" value="RESPONSE_REGULATORY"/>
    <property type="match status" value="1"/>
</dbReference>
<accession>A0A1F4UNH3</accession>
<dbReference type="GO" id="GO:0006355">
    <property type="term" value="P:regulation of DNA-templated transcription"/>
    <property type="evidence" value="ECO:0007669"/>
    <property type="project" value="TreeGrafter"/>
</dbReference>
<organism evidence="7 8">
    <name type="scientific">candidate division WWE3 bacterium RBG_19FT_COMBO_34_6</name>
    <dbReference type="NCBI Taxonomy" id="1802612"/>
    <lineage>
        <taxon>Bacteria</taxon>
        <taxon>Katanobacteria</taxon>
    </lineage>
</organism>
<dbReference type="Pfam" id="PF00072">
    <property type="entry name" value="Response_reg"/>
    <property type="match status" value="1"/>
</dbReference>
<dbReference type="GO" id="GO:0000976">
    <property type="term" value="F:transcription cis-regulatory region binding"/>
    <property type="evidence" value="ECO:0007669"/>
    <property type="project" value="TreeGrafter"/>
</dbReference>
<dbReference type="GO" id="GO:0000156">
    <property type="term" value="F:phosphorelay response regulator activity"/>
    <property type="evidence" value="ECO:0007669"/>
    <property type="project" value="TreeGrafter"/>
</dbReference>
<evidence type="ECO:0000313" key="8">
    <source>
        <dbReference type="Proteomes" id="UP000178615"/>
    </source>
</evidence>
<dbReference type="CDD" id="cd17574">
    <property type="entry name" value="REC_OmpR"/>
    <property type="match status" value="1"/>
</dbReference>
<evidence type="ECO:0000259" key="6">
    <source>
        <dbReference type="PROSITE" id="PS50110"/>
    </source>
</evidence>
<sequence length="128" mass="14525">MNQNTPNKKTILLIEDEVDLVDLYTEILNEAGFNVIPAYDGEEGIIKAKNEHWDLMLLDIMLPEKDGMAVLEELQKLEDSKKGPIVLLTNLNSEDLIERAYKLGADDYLIKSEISLEDITKKVISYLS</sequence>
<keyword evidence="4" id="KW-0804">Transcription</keyword>
<keyword evidence="1" id="KW-0902">Two-component regulatory system</keyword>
<dbReference type="GO" id="GO:0032993">
    <property type="term" value="C:protein-DNA complex"/>
    <property type="evidence" value="ECO:0007669"/>
    <property type="project" value="TreeGrafter"/>
</dbReference>
<comment type="caution">
    <text evidence="7">The sequence shown here is derived from an EMBL/GenBank/DDBJ whole genome shotgun (WGS) entry which is preliminary data.</text>
</comment>
<evidence type="ECO:0000256" key="1">
    <source>
        <dbReference type="ARBA" id="ARBA00023012"/>
    </source>
</evidence>
<dbReference type="EMBL" id="MEUV01000003">
    <property type="protein sequence ID" value="OGC46466.1"/>
    <property type="molecule type" value="Genomic_DNA"/>
</dbReference>
<dbReference type="InterPro" id="IPR039420">
    <property type="entry name" value="WalR-like"/>
</dbReference>
<reference evidence="7 8" key="1">
    <citation type="journal article" date="2016" name="Nat. Commun.">
        <title>Thousands of microbial genomes shed light on interconnected biogeochemical processes in an aquifer system.</title>
        <authorList>
            <person name="Anantharaman K."/>
            <person name="Brown C.T."/>
            <person name="Hug L.A."/>
            <person name="Sharon I."/>
            <person name="Castelle C.J."/>
            <person name="Probst A.J."/>
            <person name="Thomas B.C."/>
            <person name="Singh A."/>
            <person name="Wilkins M.J."/>
            <person name="Karaoz U."/>
            <person name="Brodie E.L."/>
            <person name="Williams K.H."/>
            <person name="Hubbard S.S."/>
            <person name="Banfield J.F."/>
        </authorList>
    </citation>
    <scope>NUCLEOTIDE SEQUENCE [LARGE SCALE GENOMIC DNA]</scope>
</reference>
<keyword evidence="2" id="KW-0805">Transcription regulation</keyword>
<evidence type="ECO:0000256" key="4">
    <source>
        <dbReference type="ARBA" id="ARBA00023163"/>
    </source>
</evidence>
<dbReference type="PANTHER" id="PTHR48111">
    <property type="entry name" value="REGULATOR OF RPOS"/>
    <property type="match status" value="1"/>
</dbReference>
<dbReference type="InterPro" id="IPR001789">
    <property type="entry name" value="Sig_transdc_resp-reg_receiver"/>
</dbReference>
<dbReference type="SMART" id="SM00448">
    <property type="entry name" value="REC"/>
    <property type="match status" value="1"/>
</dbReference>
<protein>
    <recommendedName>
        <fullName evidence="6">Response regulatory domain-containing protein</fullName>
    </recommendedName>
</protein>
<dbReference type="GO" id="GO:0005829">
    <property type="term" value="C:cytosol"/>
    <property type="evidence" value="ECO:0007669"/>
    <property type="project" value="TreeGrafter"/>
</dbReference>
<feature type="modified residue" description="4-aspartylphosphate" evidence="5">
    <location>
        <position position="59"/>
    </location>
</feature>
<gene>
    <name evidence="7" type="ORF">A2V49_04260</name>
</gene>
<dbReference type="Gene3D" id="3.40.50.2300">
    <property type="match status" value="1"/>
</dbReference>
<evidence type="ECO:0000313" key="7">
    <source>
        <dbReference type="EMBL" id="OGC46466.1"/>
    </source>
</evidence>
<evidence type="ECO:0000256" key="5">
    <source>
        <dbReference type="PROSITE-ProRule" id="PRU00169"/>
    </source>
</evidence>